<dbReference type="EMBL" id="LR134140">
    <property type="protein sequence ID" value="VDZ99642.1"/>
    <property type="molecule type" value="Genomic_DNA"/>
</dbReference>
<dbReference type="AlphaFoldDB" id="A0A447N8L3"/>
<accession>A0A447N8L3</accession>
<protein>
    <submittedName>
        <fullName evidence="1">Uncharacterized protein</fullName>
    </submittedName>
</protein>
<organism evidence="1 2">
    <name type="scientific">Salmonella enterica I</name>
    <dbReference type="NCBI Taxonomy" id="59201"/>
    <lineage>
        <taxon>Bacteria</taxon>
        <taxon>Pseudomonadati</taxon>
        <taxon>Pseudomonadota</taxon>
        <taxon>Gammaproteobacteria</taxon>
        <taxon>Enterobacterales</taxon>
        <taxon>Enterobacteriaceae</taxon>
        <taxon>Salmonella</taxon>
    </lineage>
</organism>
<dbReference type="Proteomes" id="UP000282086">
    <property type="component" value="Chromosome"/>
</dbReference>
<evidence type="ECO:0000313" key="1">
    <source>
        <dbReference type="EMBL" id="VDZ99642.1"/>
    </source>
</evidence>
<proteinExistence type="predicted"/>
<evidence type="ECO:0000313" key="2">
    <source>
        <dbReference type="Proteomes" id="UP000282086"/>
    </source>
</evidence>
<reference evidence="1 2" key="1">
    <citation type="submission" date="2018-12" db="EMBL/GenBank/DDBJ databases">
        <authorList>
            <consortium name="Pathogen Informatics"/>
        </authorList>
    </citation>
    <scope>NUCLEOTIDE SEQUENCE [LARGE SCALE GENOMIC DNA]</scope>
    <source>
        <strain evidence="1 2">NCTC129</strain>
    </source>
</reference>
<name>A0A447N8L3_SALET</name>
<gene>
    <name evidence="1" type="ORF">NCTC129_05967</name>
</gene>
<sequence>MRKSPPRTKLCQKMNHRQIVASTHRFYMAMKIRRHLAAMLAAGVKAIHNIGNVIPLKPPALMHAGCR</sequence>